<evidence type="ECO:0000313" key="1">
    <source>
        <dbReference type="EMBL" id="MPC34111.1"/>
    </source>
</evidence>
<dbReference type="AlphaFoldDB" id="A0A5B7EI92"/>
<keyword evidence="2" id="KW-1185">Reference proteome</keyword>
<accession>A0A5B7EI92</accession>
<comment type="caution">
    <text evidence="1">The sequence shown here is derived from an EMBL/GenBank/DDBJ whole genome shotgun (WGS) entry which is preliminary data.</text>
</comment>
<dbReference type="Proteomes" id="UP000324222">
    <property type="component" value="Unassembled WGS sequence"/>
</dbReference>
<proteinExistence type="predicted"/>
<sequence length="149" mass="15876">MFVAGFGVTGEEVRTVIVCAASLQRQVAILSPRSLGNRYSRPQIVSLGPASCSASRPIWPDTPAGAAFTQPLTICLFSRFCNAHLPRAGRRRETPRVGKAALKVPHDALVRQRTMLVTVGVLLVAAAQAIPKVDGYSGYDLARRPPPGG</sequence>
<protein>
    <submittedName>
        <fullName evidence="1">Uncharacterized protein</fullName>
    </submittedName>
</protein>
<dbReference type="EMBL" id="VSRR010002985">
    <property type="protein sequence ID" value="MPC34111.1"/>
    <property type="molecule type" value="Genomic_DNA"/>
</dbReference>
<name>A0A5B7EI92_PORTR</name>
<reference evidence="1 2" key="1">
    <citation type="submission" date="2019-05" db="EMBL/GenBank/DDBJ databases">
        <title>Another draft genome of Portunus trituberculatus and its Hox gene families provides insights of decapod evolution.</title>
        <authorList>
            <person name="Jeong J.-H."/>
            <person name="Song I."/>
            <person name="Kim S."/>
            <person name="Choi T."/>
            <person name="Kim D."/>
            <person name="Ryu S."/>
            <person name="Kim W."/>
        </authorList>
    </citation>
    <scope>NUCLEOTIDE SEQUENCE [LARGE SCALE GENOMIC DNA]</scope>
    <source>
        <tissue evidence="1">Muscle</tissue>
    </source>
</reference>
<evidence type="ECO:0000313" key="2">
    <source>
        <dbReference type="Proteomes" id="UP000324222"/>
    </source>
</evidence>
<organism evidence="1 2">
    <name type="scientific">Portunus trituberculatus</name>
    <name type="common">Swimming crab</name>
    <name type="synonym">Neptunus trituberculatus</name>
    <dbReference type="NCBI Taxonomy" id="210409"/>
    <lineage>
        <taxon>Eukaryota</taxon>
        <taxon>Metazoa</taxon>
        <taxon>Ecdysozoa</taxon>
        <taxon>Arthropoda</taxon>
        <taxon>Crustacea</taxon>
        <taxon>Multicrustacea</taxon>
        <taxon>Malacostraca</taxon>
        <taxon>Eumalacostraca</taxon>
        <taxon>Eucarida</taxon>
        <taxon>Decapoda</taxon>
        <taxon>Pleocyemata</taxon>
        <taxon>Brachyura</taxon>
        <taxon>Eubrachyura</taxon>
        <taxon>Portunoidea</taxon>
        <taxon>Portunidae</taxon>
        <taxon>Portuninae</taxon>
        <taxon>Portunus</taxon>
    </lineage>
</organism>
<gene>
    <name evidence="1" type="ORF">E2C01_027491</name>
</gene>